<name>A0AA40ADH7_9PEZI</name>
<feature type="compositionally biased region" description="Basic and acidic residues" evidence="1">
    <location>
        <begin position="116"/>
        <end position="132"/>
    </location>
</feature>
<evidence type="ECO:0000256" key="1">
    <source>
        <dbReference type="SAM" id="MobiDB-lite"/>
    </source>
</evidence>
<dbReference type="RefSeq" id="XP_060295006.1">
    <property type="nucleotide sequence ID" value="XM_060434654.1"/>
</dbReference>
<sequence>MERGIEAGFARLEVFFDGDKKDKIHSAQANVDPSLFLKKRLDIDVNGVATVATVATSKTSASTTLIWWELSPKNTTLVHDIMSKAPGIFMRKMPHLTVIGWDRAAVDAEMARHEEVVQREEEQLGKEEKERQDEDEAEKAATWRHRCAGYYELAEKKPNPSPLGPQHLLGSYAVQSHGEEGENYNNLYHDGNLNIFPAKSSNGLKASFNFGLIEGNMLLGMSRREVELLREEQPKHSDSSESETRDDEHYSGWT</sequence>
<evidence type="ECO:0000313" key="2">
    <source>
        <dbReference type="EMBL" id="KAK0713683.1"/>
    </source>
</evidence>
<feature type="region of interest" description="Disordered" evidence="1">
    <location>
        <begin position="230"/>
        <end position="254"/>
    </location>
</feature>
<dbReference type="EMBL" id="JAUIRO010000005">
    <property type="protein sequence ID" value="KAK0713683.1"/>
    <property type="molecule type" value="Genomic_DNA"/>
</dbReference>
<keyword evidence="3" id="KW-1185">Reference proteome</keyword>
<comment type="caution">
    <text evidence="2">The sequence shown here is derived from an EMBL/GenBank/DDBJ whole genome shotgun (WGS) entry which is preliminary data.</text>
</comment>
<proteinExistence type="predicted"/>
<gene>
    <name evidence="2" type="ORF">B0T26DRAFT_368343</name>
</gene>
<organism evidence="2 3">
    <name type="scientific">Lasiosphaeria miniovina</name>
    <dbReference type="NCBI Taxonomy" id="1954250"/>
    <lineage>
        <taxon>Eukaryota</taxon>
        <taxon>Fungi</taxon>
        <taxon>Dikarya</taxon>
        <taxon>Ascomycota</taxon>
        <taxon>Pezizomycotina</taxon>
        <taxon>Sordariomycetes</taxon>
        <taxon>Sordariomycetidae</taxon>
        <taxon>Sordariales</taxon>
        <taxon>Lasiosphaeriaceae</taxon>
        <taxon>Lasiosphaeria</taxon>
    </lineage>
</organism>
<protein>
    <submittedName>
        <fullName evidence="2">Uncharacterized protein</fullName>
    </submittedName>
</protein>
<evidence type="ECO:0000313" key="3">
    <source>
        <dbReference type="Proteomes" id="UP001172101"/>
    </source>
</evidence>
<feature type="region of interest" description="Disordered" evidence="1">
    <location>
        <begin position="116"/>
        <end position="138"/>
    </location>
</feature>
<dbReference type="AlphaFoldDB" id="A0AA40ADH7"/>
<dbReference type="GeneID" id="85317924"/>
<dbReference type="Proteomes" id="UP001172101">
    <property type="component" value="Unassembled WGS sequence"/>
</dbReference>
<reference evidence="2" key="1">
    <citation type="submission" date="2023-06" db="EMBL/GenBank/DDBJ databases">
        <title>Genome-scale phylogeny and comparative genomics of the fungal order Sordariales.</title>
        <authorList>
            <consortium name="Lawrence Berkeley National Laboratory"/>
            <person name="Hensen N."/>
            <person name="Bonometti L."/>
            <person name="Westerberg I."/>
            <person name="Brannstrom I.O."/>
            <person name="Guillou S."/>
            <person name="Cros-Aarteil S."/>
            <person name="Calhoun S."/>
            <person name="Haridas S."/>
            <person name="Kuo A."/>
            <person name="Mondo S."/>
            <person name="Pangilinan J."/>
            <person name="Riley R."/>
            <person name="LaButti K."/>
            <person name="Andreopoulos B."/>
            <person name="Lipzen A."/>
            <person name="Chen C."/>
            <person name="Yanf M."/>
            <person name="Daum C."/>
            <person name="Ng V."/>
            <person name="Clum A."/>
            <person name="Steindorff A."/>
            <person name="Ohm R."/>
            <person name="Martin F."/>
            <person name="Silar P."/>
            <person name="Natvig D."/>
            <person name="Lalanne C."/>
            <person name="Gautier V."/>
            <person name="Ament-velasquez S.L."/>
            <person name="Kruys A."/>
            <person name="Hutchinson M.I."/>
            <person name="Powell A.J."/>
            <person name="Barry K."/>
            <person name="Miller A.N."/>
            <person name="Grigoriev I.V."/>
            <person name="Debuchy R."/>
            <person name="Gladieux P."/>
            <person name="Thoren M.H."/>
            <person name="Johannesson H."/>
        </authorList>
    </citation>
    <scope>NUCLEOTIDE SEQUENCE</scope>
    <source>
        <strain evidence="2">SMH2392-1A</strain>
    </source>
</reference>
<accession>A0AA40ADH7</accession>